<dbReference type="AlphaFoldDB" id="A0A655ETE9"/>
<gene>
    <name evidence="2" type="ORF">ERS007688_01994</name>
</gene>
<feature type="compositionally biased region" description="Polar residues" evidence="1">
    <location>
        <begin position="55"/>
        <end position="75"/>
    </location>
</feature>
<protein>
    <submittedName>
        <fullName evidence="2">Uncharacterized protein</fullName>
    </submittedName>
</protein>
<dbReference type="Proteomes" id="UP000046947">
    <property type="component" value="Unassembled WGS sequence"/>
</dbReference>
<reference evidence="2 3" key="1">
    <citation type="submission" date="2015-03" db="EMBL/GenBank/DDBJ databases">
        <authorList>
            <consortium name="Pathogen Informatics"/>
        </authorList>
    </citation>
    <scope>NUCLEOTIDE SEQUENCE [LARGE SCALE GENOMIC DNA]</scope>
    <source>
        <strain evidence="2 3">H09601792</strain>
    </source>
</reference>
<evidence type="ECO:0000313" key="3">
    <source>
        <dbReference type="Proteomes" id="UP000046947"/>
    </source>
</evidence>
<evidence type="ECO:0000256" key="1">
    <source>
        <dbReference type="SAM" id="MobiDB-lite"/>
    </source>
</evidence>
<proteinExistence type="predicted"/>
<evidence type="ECO:0000313" key="2">
    <source>
        <dbReference type="EMBL" id="CFE51893.1"/>
    </source>
</evidence>
<sequence>MSSSACSVVIPSGILSTWKSAAGTASRSACAPPSTPAPKIIGPEKHMTGSWVSHPGQTPQPATEDTMTRSPTPTVRTCGPASTMVPTAS</sequence>
<name>A0A655ETE9_MYCTX</name>
<feature type="region of interest" description="Disordered" evidence="1">
    <location>
        <begin position="25"/>
        <end position="89"/>
    </location>
</feature>
<accession>A0A655ETE9</accession>
<dbReference type="EMBL" id="CFOH01000296">
    <property type="protein sequence ID" value="CFE51893.1"/>
    <property type="molecule type" value="Genomic_DNA"/>
</dbReference>
<organism evidence="2 3">
    <name type="scientific">Mycobacterium tuberculosis</name>
    <dbReference type="NCBI Taxonomy" id="1773"/>
    <lineage>
        <taxon>Bacteria</taxon>
        <taxon>Bacillati</taxon>
        <taxon>Actinomycetota</taxon>
        <taxon>Actinomycetes</taxon>
        <taxon>Mycobacteriales</taxon>
        <taxon>Mycobacteriaceae</taxon>
        <taxon>Mycobacterium</taxon>
        <taxon>Mycobacterium tuberculosis complex</taxon>
    </lineage>
</organism>